<proteinExistence type="predicted"/>
<evidence type="ECO:0000313" key="1">
    <source>
        <dbReference type="EMBL" id="CAG8605528.1"/>
    </source>
</evidence>
<dbReference type="AlphaFoldDB" id="A0A9N9CKX4"/>
<accession>A0A9N9CKX4</accession>
<reference evidence="1" key="1">
    <citation type="submission" date="2021-06" db="EMBL/GenBank/DDBJ databases">
        <authorList>
            <person name="Kallberg Y."/>
            <person name="Tangrot J."/>
            <person name="Rosling A."/>
        </authorList>
    </citation>
    <scope>NUCLEOTIDE SEQUENCE</scope>
    <source>
        <strain evidence="1">FL130A</strain>
    </source>
</reference>
<dbReference type="Proteomes" id="UP000789508">
    <property type="component" value="Unassembled WGS sequence"/>
</dbReference>
<comment type="caution">
    <text evidence="1">The sequence shown here is derived from an EMBL/GenBank/DDBJ whole genome shotgun (WGS) entry which is preliminary data.</text>
</comment>
<sequence length="225" mass="25346">LLGKEDKPSILKFLTYRLLSSELEDEETGHSYYSSELHTISLHYPNASSDIGRKIVLCCSGKRFGMLVRTKSCVCVQAAPTRPTLWVAAHKWKRFGLSVIMRYLPFRRSPISSHVSIFLQSIQENQKFETDKAVLGTPYGEGKSCFGEPSNKKDIRNTVIHSTAVSELARSKITLAIQESDPFNINRECADCNTAERGETLRNATEIIHTDSSPRCATKAQIYKW</sequence>
<feature type="non-terminal residue" evidence="1">
    <location>
        <position position="225"/>
    </location>
</feature>
<name>A0A9N9CKX4_9GLOM</name>
<keyword evidence="2" id="KW-1185">Reference proteome</keyword>
<dbReference type="EMBL" id="CAJVPS010004571">
    <property type="protein sequence ID" value="CAG8605528.1"/>
    <property type="molecule type" value="Genomic_DNA"/>
</dbReference>
<organism evidence="1 2">
    <name type="scientific">Ambispora leptoticha</name>
    <dbReference type="NCBI Taxonomy" id="144679"/>
    <lineage>
        <taxon>Eukaryota</taxon>
        <taxon>Fungi</taxon>
        <taxon>Fungi incertae sedis</taxon>
        <taxon>Mucoromycota</taxon>
        <taxon>Glomeromycotina</taxon>
        <taxon>Glomeromycetes</taxon>
        <taxon>Archaeosporales</taxon>
        <taxon>Ambisporaceae</taxon>
        <taxon>Ambispora</taxon>
    </lineage>
</organism>
<protein>
    <submittedName>
        <fullName evidence="1">9445_t:CDS:1</fullName>
    </submittedName>
</protein>
<evidence type="ECO:0000313" key="2">
    <source>
        <dbReference type="Proteomes" id="UP000789508"/>
    </source>
</evidence>
<gene>
    <name evidence="1" type="ORF">ALEPTO_LOCUS8336</name>
</gene>